<feature type="domain" description="VTT" evidence="7">
    <location>
        <begin position="43"/>
        <end position="161"/>
    </location>
</feature>
<evidence type="ECO:0000256" key="4">
    <source>
        <dbReference type="ARBA" id="ARBA00022989"/>
    </source>
</evidence>
<evidence type="ECO:0000256" key="3">
    <source>
        <dbReference type="ARBA" id="ARBA00022692"/>
    </source>
</evidence>
<reference evidence="9" key="1">
    <citation type="submission" date="2016-04" db="EMBL/GenBank/DDBJ databases">
        <authorList>
            <person name="Lyu Z."/>
            <person name="Lyu W."/>
        </authorList>
    </citation>
    <scope>NUCLEOTIDE SEQUENCE [LARGE SCALE GENOMIC DNA]</scope>
    <source>
        <strain evidence="9">C44</strain>
    </source>
</reference>
<dbReference type="InterPro" id="IPR032816">
    <property type="entry name" value="VTT_dom"/>
</dbReference>
<keyword evidence="2 6" id="KW-1003">Cell membrane</keyword>
<keyword evidence="9" id="KW-1185">Reference proteome</keyword>
<dbReference type="EMBL" id="LWSG01000034">
    <property type="protein sequence ID" value="OAS83935.1"/>
    <property type="molecule type" value="Genomic_DNA"/>
</dbReference>
<feature type="transmembrane region" description="Helical" evidence="6">
    <location>
        <begin position="139"/>
        <end position="159"/>
    </location>
</feature>
<dbReference type="GO" id="GO:0005886">
    <property type="term" value="C:plasma membrane"/>
    <property type="evidence" value="ECO:0007669"/>
    <property type="project" value="UniProtKB-SubCell"/>
</dbReference>
<keyword evidence="3 6" id="KW-0812">Transmembrane</keyword>
<comment type="similarity">
    <text evidence="6">Belongs to the TVP38/TMEM64 family.</text>
</comment>
<dbReference type="RefSeq" id="WP_066336547.1">
    <property type="nucleotide sequence ID" value="NZ_LWSG01000034.1"/>
</dbReference>
<dbReference type="OrthoDB" id="1651121at2"/>
<feature type="transmembrane region" description="Helical" evidence="6">
    <location>
        <begin position="25"/>
        <end position="50"/>
    </location>
</feature>
<keyword evidence="4 6" id="KW-1133">Transmembrane helix</keyword>
<comment type="subcellular location">
    <subcellularLocation>
        <location evidence="1 6">Cell membrane</location>
        <topology evidence="1 6">Multi-pass membrane protein</topology>
    </subcellularLocation>
</comment>
<keyword evidence="5 6" id="KW-0472">Membrane</keyword>
<organism evidence="8 9">
    <name type="scientific">Metabacillus litoralis</name>
    <dbReference type="NCBI Taxonomy" id="152268"/>
    <lineage>
        <taxon>Bacteria</taxon>
        <taxon>Bacillati</taxon>
        <taxon>Bacillota</taxon>
        <taxon>Bacilli</taxon>
        <taxon>Bacillales</taxon>
        <taxon>Bacillaceae</taxon>
        <taxon>Metabacillus</taxon>
    </lineage>
</organism>
<evidence type="ECO:0000313" key="8">
    <source>
        <dbReference type="EMBL" id="OAS83935.1"/>
    </source>
</evidence>
<evidence type="ECO:0000256" key="6">
    <source>
        <dbReference type="RuleBase" id="RU366058"/>
    </source>
</evidence>
<protein>
    <recommendedName>
        <fullName evidence="6">TVP38/TMEM64 family membrane protein</fullName>
    </recommendedName>
</protein>
<dbReference type="InterPro" id="IPR015414">
    <property type="entry name" value="TMEM64"/>
</dbReference>
<dbReference type="AlphaFoldDB" id="A0A179SQJ0"/>
<feature type="transmembrane region" description="Helical" evidence="6">
    <location>
        <begin position="109"/>
        <end position="133"/>
    </location>
</feature>
<proteinExistence type="inferred from homology"/>
<dbReference type="Proteomes" id="UP000078534">
    <property type="component" value="Unassembled WGS sequence"/>
</dbReference>
<dbReference type="PANTHER" id="PTHR12677">
    <property type="entry name" value="GOLGI APPARATUS MEMBRANE PROTEIN TVP38-RELATED"/>
    <property type="match status" value="1"/>
</dbReference>
<dbReference type="PANTHER" id="PTHR12677:SF55">
    <property type="entry name" value="UNDECAPRENYL PHOSPHATE TRANSPORTER SAOUHSC_00901-RELATED"/>
    <property type="match status" value="1"/>
</dbReference>
<evidence type="ECO:0000256" key="1">
    <source>
        <dbReference type="ARBA" id="ARBA00004651"/>
    </source>
</evidence>
<evidence type="ECO:0000313" key="9">
    <source>
        <dbReference type="Proteomes" id="UP000078534"/>
    </source>
</evidence>
<dbReference type="Pfam" id="PF09335">
    <property type="entry name" value="VTT_dom"/>
    <property type="match status" value="1"/>
</dbReference>
<sequence length="205" mass="23680">MSPETLQDFFSLKQLMELFETYRSFGPFFAILLPMLEAFFPFLPLVVFIVANVNSFGLWMGFFLSWIGACSGAIIVFIMMRKLGEWRFFKRLQEKKAIKKLLTWIERRGFSPLFLILCFPFTPSAAINVVAGLSRISHWQFILAVLSGKFVMIFMVSFIGQDLHALITQPTRSIIVAIVIFLLWFIGKRVEMRLNVSMTVKKRGD</sequence>
<evidence type="ECO:0000256" key="2">
    <source>
        <dbReference type="ARBA" id="ARBA00022475"/>
    </source>
</evidence>
<evidence type="ECO:0000259" key="7">
    <source>
        <dbReference type="Pfam" id="PF09335"/>
    </source>
</evidence>
<accession>A0A179SQJ0</accession>
<name>A0A179SQJ0_9BACI</name>
<feature type="transmembrane region" description="Helical" evidence="6">
    <location>
        <begin position="171"/>
        <end position="187"/>
    </location>
</feature>
<gene>
    <name evidence="8" type="ORF">A6K24_07455</name>
</gene>
<dbReference type="STRING" id="152268.A6K24_07455"/>
<comment type="caution">
    <text evidence="8">The sequence shown here is derived from an EMBL/GenBank/DDBJ whole genome shotgun (WGS) entry which is preliminary data.</text>
</comment>
<evidence type="ECO:0000256" key="5">
    <source>
        <dbReference type="ARBA" id="ARBA00023136"/>
    </source>
</evidence>
<feature type="transmembrane region" description="Helical" evidence="6">
    <location>
        <begin position="56"/>
        <end position="80"/>
    </location>
</feature>